<organism evidence="1 2">
    <name type="scientific">Camellia lanceoleosa</name>
    <dbReference type="NCBI Taxonomy" id="1840588"/>
    <lineage>
        <taxon>Eukaryota</taxon>
        <taxon>Viridiplantae</taxon>
        <taxon>Streptophyta</taxon>
        <taxon>Embryophyta</taxon>
        <taxon>Tracheophyta</taxon>
        <taxon>Spermatophyta</taxon>
        <taxon>Magnoliopsida</taxon>
        <taxon>eudicotyledons</taxon>
        <taxon>Gunneridae</taxon>
        <taxon>Pentapetalae</taxon>
        <taxon>asterids</taxon>
        <taxon>Ericales</taxon>
        <taxon>Theaceae</taxon>
        <taxon>Camellia</taxon>
    </lineage>
</organism>
<gene>
    <name evidence="1" type="ORF">LOK49_LG05G03295</name>
</gene>
<evidence type="ECO:0000313" key="1">
    <source>
        <dbReference type="EMBL" id="KAI8016635.1"/>
    </source>
</evidence>
<keyword evidence="2" id="KW-1185">Reference proteome</keyword>
<reference evidence="1 2" key="1">
    <citation type="journal article" date="2022" name="Plant J.">
        <title>Chromosome-level genome of Camellia lanceoleosa provides a valuable resource for understanding genome evolution and self-incompatibility.</title>
        <authorList>
            <person name="Gong W."/>
            <person name="Xiao S."/>
            <person name="Wang L."/>
            <person name="Liao Z."/>
            <person name="Chang Y."/>
            <person name="Mo W."/>
            <person name="Hu G."/>
            <person name="Li W."/>
            <person name="Zhao G."/>
            <person name="Zhu H."/>
            <person name="Hu X."/>
            <person name="Ji K."/>
            <person name="Xiang X."/>
            <person name="Song Q."/>
            <person name="Yuan D."/>
            <person name="Jin S."/>
            <person name="Zhang L."/>
        </authorList>
    </citation>
    <scope>NUCLEOTIDE SEQUENCE [LARGE SCALE GENOMIC DNA]</scope>
    <source>
        <strain evidence="1">SQ_2022a</strain>
    </source>
</reference>
<protein>
    <submittedName>
        <fullName evidence="1">Uncharacterized protein</fullName>
    </submittedName>
</protein>
<evidence type="ECO:0000313" key="2">
    <source>
        <dbReference type="Proteomes" id="UP001060215"/>
    </source>
</evidence>
<sequence>MSWQTYVDDHLMCDIEGNHLTSAAILGHDGSVWAQSASFPKKFIHLSRNGDDDSVAKMKAAEDALQEKEKPQSSSLIKEKIYSRA</sequence>
<name>A0ACC0HW08_9ERIC</name>
<proteinExistence type="predicted"/>
<dbReference type="Proteomes" id="UP001060215">
    <property type="component" value="Chromosome 4"/>
</dbReference>
<comment type="caution">
    <text evidence="1">The sequence shown here is derived from an EMBL/GenBank/DDBJ whole genome shotgun (WGS) entry which is preliminary data.</text>
</comment>
<dbReference type="EMBL" id="CM045761">
    <property type="protein sequence ID" value="KAI8016635.1"/>
    <property type="molecule type" value="Genomic_DNA"/>
</dbReference>
<accession>A0ACC0HW08</accession>